<evidence type="ECO:0000256" key="5">
    <source>
        <dbReference type="ARBA" id="ARBA00023163"/>
    </source>
</evidence>
<evidence type="ECO:0000256" key="2">
    <source>
        <dbReference type="ARBA" id="ARBA00023015"/>
    </source>
</evidence>
<keyword evidence="3" id="KW-0731">Sigma factor</keyword>
<proteinExistence type="inferred from homology"/>
<reference evidence="8" key="2">
    <citation type="submission" date="2020-09" db="EMBL/GenBank/DDBJ databases">
        <authorList>
            <person name="Sun Q."/>
            <person name="Zhou Y."/>
        </authorList>
    </citation>
    <scope>NUCLEOTIDE SEQUENCE</scope>
    <source>
        <strain evidence="8">CGMCC 1.12195</strain>
    </source>
</reference>
<evidence type="ECO:0000256" key="1">
    <source>
        <dbReference type="ARBA" id="ARBA00010641"/>
    </source>
</evidence>
<dbReference type="EMBL" id="BMER01000001">
    <property type="protein sequence ID" value="GGG84373.1"/>
    <property type="molecule type" value="Genomic_DNA"/>
</dbReference>
<dbReference type="GO" id="GO:0006352">
    <property type="term" value="P:DNA-templated transcription initiation"/>
    <property type="evidence" value="ECO:0007669"/>
    <property type="project" value="InterPro"/>
</dbReference>
<dbReference type="GO" id="GO:0000428">
    <property type="term" value="C:DNA-directed RNA polymerase complex"/>
    <property type="evidence" value="ECO:0007669"/>
    <property type="project" value="UniProtKB-KW"/>
</dbReference>
<dbReference type="InterPro" id="IPR013249">
    <property type="entry name" value="RNA_pol_sigma70_r4_t2"/>
</dbReference>
<reference evidence="8" key="1">
    <citation type="journal article" date="2014" name="Int. J. Syst. Evol. Microbiol.">
        <title>Complete genome sequence of Corynebacterium casei LMG S-19264T (=DSM 44701T), isolated from a smear-ripened cheese.</title>
        <authorList>
            <consortium name="US DOE Joint Genome Institute (JGI-PGF)"/>
            <person name="Walter F."/>
            <person name="Albersmeier A."/>
            <person name="Kalinowski J."/>
            <person name="Ruckert C."/>
        </authorList>
    </citation>
    <scope>NUCLEOTIDE SEQUENCE</scope>
    <source>
        <strain evidence="8">CGMCC 1.12195</strain>
    </source>
</reference>
<name>A0A917HMD6_9SPHI</name>
<evidence type="ECO:0000259" key="6">
    <source>
        <dbReference type="Pfam" id="PF04542"/>
    </source>
</evidence>
<gene>
    <name evidence="8" type="ORF">GCM10007415_16910</name>
</gene>
<evidence type="ECO:0000313" key="8">
    <source>
        <dbReference type="EMBL" id="GGG84373.1"/>
    </source>
</evidence>
<dbReference type="Proteomes" id="UP000660862">
    <property type="component" value="Unassembled WGS sequence"/>
</dbReference>
<dbReference type="AlphaFoldDB" id="A0A917HMD6"/>
<dbReference type="RefSeq" id="WP_229738634.1">
    <property type="nucleotide sequence ID" value="NZ_BMER01000001.1"/>
</dbReference>
<dbReference type="InterPro" id="IPR007627">
    <property type="entry name" value="RNA_pol_sigma70_r2"/>
</dbReference>
<evidence type="ECO:0000256" key="4">
    <source>
        <dbReference type="ARBA" id="ARBA00023125"/>
    </source>
</evidence>
<dbReference type="Gene3D" id="1.10.1740.10">
    <property type="match status" value="1"/>
</dbReference>
<dbReference type="InterPro" id="IPR013324">
    <property type="entry name" value="RNA_pol_sigma_r3/r4-like"/>
</dbReference>
<dbReference type="SUPFAM" id="SSF88946">
    <property type="entry name" value="Sigma2 domain of RNA polymerase sigma factors"/>
    <property type="match status" value="1"/>
</dbReference>
<feature type="domain" description="RNA polymerase sigma-70 region 2" evidence="6">
    <location>
        <begin position="23"/>
        <end position="85"/>
    </location>
</feature>
<dbReference type="PANTHER" id="PTHR43133:SF8">
    <property type="entry name" value="RNA POLYMERASE SIGMA FACTOR HI_1459-RELATED"/>
    <property type="match status" value="1"/>
</dbReference>
<keyword evidence="8" id="KW-0240">DNA-directed RNA polymerase</keyword>
<dbReference type="Pfam" id="PF04542">
    <property type="entry name" value="Sigma70_r2"/>
    <property type="match status" value="1"/>
</dbReference>
<dbReference type="Gene3D" id="1.10.10.10">
    <property type="entry name" value="Winged helix-like DNA-binding domain superfamily/Winged helix DNA-binding domain"/>
    <property type="match status" value="1"/>
</dbReference>
<feature type="domain" description="RNA polymerase sigma factor 70 region 4 type 2" evidence="7">
    <location>
        <begin position="122"/>
        <end position="173"/>
    </location>
</feature>
<keyword evidence="4" id="KW-0238">DNA-binding</keyword>
<dbReference type="InterPro" id="IPR013325">
    <property type="entry name" value="RNA_pol_sigma_r2"/>
</dbReference>
<dbReference type="GO" id="GO:0016987">
    <property type="term" value="F:sigma factor activity"/>
    <property type="evidence" value="ECO:0007669"/>
    <property type="project" value="UniProtKB-KW"/>
</dbReference>
<sequence length="182" mass="21470">MQSEQQLVQEYRKTGNLQLLGRLYEPYMPLVYGLCFKYYKDEAKSEDAVMQIFESLITKLRIHEVSNFKSWLYSLARNHCLMDLRIGNRISVVDIDEHLVESDLFLHQHDSGERIPEERLVLMESCLGELNAEQQTCVRLFYLEQKCYREVAEITGYDLNKVKSHIQNGKRNLKICMEKKQG</sequence>
<dbReference type="PANTHER" id="PTHR43133">
    <property type="entry name" value="RNA POLYMERASE ECF-TYPE SIGMA FACTO"/>
    <property type="match status" value="1"/>
</dbReference>
<keyword evidence="9" id="KW-1185">Reference proteome</keyword>
<evidence type="ECO:0000256" key="3">
    <source>
        <dbReference type="ARBA" id="ARBA00023082"/>
    </source>
</evidence>
<keyword evidence="5" id="KW-0804">Transcription</keyword>
<dbReference type="SUPFAM" id="SSF88659">
    <property type="entry name" value="Sigma3 and sigma4 domains of RNA polymerase sigma factors"/>
    <property type="match status" value="1"/>
</dbReference>
<comment type="caution">
    <text evidence="8">The sequence shown here is derived from an EMBL/GenBank/DDBJ whole genome shotgun (WGS) entry which is preliminary data.</text>
</comment>
<dbReference type="NCBIfam" id="TIGR02937">
    <property type="entry name" value="sigma70-ECF"/>
    <property type="match status" value="1"/>
</dbReference>
<comment type="similarity">
    <text evidence="1">Belongs to the sigma-70 factor family. ECF subfamily.</text>
</comment>
<evidence type="ECO:0000313" key="9">
    <source>
        <dbReference type="Proteomes" id="UP000660862"/>
    </source>
</evidence>
<dbReference type="InterPro" id="IPR039425">
    <property type="entry name" value="RNA_pol_sigma-70-like"/>
</dbReference>
<dbReference type="InterPro" id="IPR014284">
    <property type="entry name" value="RNA_pol_sigma-70_dom"/>
</dbReference>
<dbReference type="Pfam" id="PF08281">
    <property type="entry name" value="Sigma70_r4_2"/>
    <property type="match status" value="1"/>
</dbReference>
<dbReference type="GO" id="GO:0003677">
    <property type="term" value="F:DNA binding"/>
    <property type="evidence" value="ECO:0007669"/>
    <property type="project" value="UniProtKB-KW"/>
</dbReference>
<organism evidence="8 9">
    <name type="scientific">Parapedobacter pyrenivorans</name>
    <dbReference type="NCBI Taxonomy" id="1305674"/>
    <lineage>
        <taxon>Bacteria</taxon>
        <taxon>Pseudomonadati</taxon>
        <taxon>Bacteroidota</taxon>
        <taxon>Sphingobacteriia</taxon>
        <taxon>Sphingobacteriales</taxon>
        <taxon>Sphingobacteriaceae</taxon>
        <taxon>Parapedobacter</taxon>
    </lineage>
</organism>
<evidence type="ECO:0000259" key="7">
    <source>
        <dbReference type="Pfam" id="PF08281"/>
    </source>
</evidence>
<keyword evidence="2" id="KW-0805">Transcription regulation</keyword>
<protein>
    <submittedName>
        <fullName evidence="8">DNA-directed RNA polymerase sigma-70 factor</fullName>
    </submittedName>
</protein>
<accession>A0A917HMD6</accession>
<dbReference type="InterPro" id="IPR036388">
    <property type="entry name" value="WH-like_DNA-bd_sf"/>
</dbReference>